<evidence type="ECO:0000256" key="2">
    <source>
        <dbReference type="SAM" id="Phobius"/>
    </source>
</evidence>
<feature type="coiled-coil region" evidence="1">
    <location>
        <begin position="475"/>
        <end position="509"/>
    </location>
</feature>
<reference evidence="3 4" key="1">
    <citation type="journal article" date="2023" name="Plant">
        <title>Draft Genome Sequence Resource of CBPPT1, a 'Candidatus Phytoplasma trifolii'-Related Strain Associated with Potato Purple Top Disease in the Columbia Basin, U.S.A.</title>
        <authorList>
            <person name="Wei W."/>
            <person name="Shao J."/>
            <person name="Bottner-Parker K.D."/>
            <person name="Zhao Y."/>
        </authorList>
    </citation>
    <scope>NUCLEOTIDE SEQUENCE [LARGE SCALE GENOMIC DNA]</scope>
    <source>
        <strain evidence="3 4">CBPPT1</strain>
    </source>
</reference>
<dbReference type="Proteomes" id="UP001221763">
    <property type="component" value="Unassembled WGS sequence"/>
</dbReference>
<feature type="coiled-coil region" evidence="1">
    <location>
        <begin position="79"/>
        <end position="244"/>
    </location>
</feature>
<feature type="coiled-coil region" evidence="1">
    <location>
        <begin position="403"/>
        <end position="430"/>
    </location>
</feature>
<evidence type="ECO:0000313" key="3">
    <source>
        <dbReference type="EMBL" id="MDC9032167.1"/>
    </source>
</evidence>
<keyword evidence="4" id="KW-1185">Reference proteome</keyword>
<proteinExistence type="predicted"/>
<name>A0ABT5L993_9MOLU</name>
<evidence type="ECO:0000256" key="1">
    <source>
        <dbReference type="SAM" id="Coils"/>
    </source>
</evidence>
<organism evidence="3 4">
    <name type="scientific">Columbia Basin potato purple top phytoplasma</name>
    <dbReference type="NCBI Taxonomy" id="307134"/>
    <lineage>
        <taxon>Bacteria</taxon>
        <taxon>Bacillati</taxon>
        <taxon>Mycoplasmatota</taxon>
        <taxon>Mollicutes</taxon>
        <taxon>Acholeplasmatales</taxon>
        <taxon>Acholeplasmataceae</taxon>
        <taxon>Candidatus Phytoplasma</taxon>
        <taxon>16SrVI (Clover proliferation group)</taxon>
    </lineage>
</organism>
<keyword evidence="2" id="KW-0472">Membrane</keyword>
<accession>A0ABT5L993</accession>
<dbReference type="EMBL" id="JANHJP010000006">
    <property type="protein sequence ID" value="MDC9032167.1"/>
    <property type="molecule type" value="Genomic_DNA"/>
</dbReference>
<feature type="transmembrane region" description="Helical" evidence="2">
    <location>
        <begin position="46"/>
        <end position="69"/>
    </location>
</feature>
<feature type="coiled-coil region" evidence="1">
    <location>
        <begin position="269"/>
        <end position="317"/>
    </location>
</feature>
<keyword evidence="2" id="KW-1133">Transmembrane helix</keyword>
<evidence type="ECO:0000313" key="4">
    <source>
        <dbReference type="Proteomes" id="UP001221763"/>
    </source>
</evidence>
<comment type="caution">
    <text evidence="3">The sequence shown here is derived from an EMBL/GenBank/DDBJ whole genome shotgun (WGS) entry which is preliminary data.</text>
</comment>
<protein>
    <submittedName>
        <fullName evidence="3">DNA double-strand break repair protein Rad50</fullName>
    </submittedName>
</protein>
<dbReference type="PANTHER" id="PTHR43941:SF1">
    <property type="entry name" value="STRUCTURAL MAINTENANCE OF CHROMOSOMES PROTEIN 2"/>
    <property type="match status" value="1"/>
</dbReference>
<feature type="transmembrane region" description="Helical" evidence="2">
    <location>
        <begin position="17"/>
        <end position="34"/>
    </location>
</feature>
<keyword evidence="2" id="KW-0812">Transmembrane</keyword>
<gene>
    <name evidence="3" type="ORF">M8044_000389</name>
</gene>
<keyword evidence="1" id="KW-0175">Coiled coil</keyword>
<dbReference type="PANTHER" id="PTHR43941">
    <property type="entry name" value="STRUCTURAL MAINTENANCE OF CHROMOSOMES PROTEIN 2"/>
    <property type="match status" value="1"/>
</dbReference>
<sequence length="541" mass="64196">MLSPLDLLKSYFTFKSYFTWFLLASILFGSFLFIKRKYYPTYKNAWKGYLIYFLIIFGCLSFIYLSFFYQPKEPSSKYVSQLINEIDKAIDKYDQTINDYKGLKSDWEGELKKCEDELKTLYEKQELNQEQKEQIKEALSKNEEKIKEIKKQLKETSGNIEILKGKLIDLEKQKAEKEKEISKKQEEAKLASLDDKIKIRAEIKKLQEETTELIGQISKIKSEIRRSEIKYESLSEQLQGAQKSKQFLIEGLNRLDKVILELSNFIITREEHKAEITKKIDEINQKLKEIETERDLYKVLKEKYRAMHNRMTTYEKENEFSFGNVFKFGFKAFDKVADLIPAKFGIKTLGKTINVTRKYAQGMGKATLVLHEGHRLWHMYNEVANENKESAPMITKETLDSYCNDIDRDLAKLDADYKDYEKKLKEYEAHDDVKLIDKKIKDFITETVIEDETNRKKIKTIIDEYSKIVEEIDDKRTQISDIPKLEKKHDELEEELYFKNEEINVKKEELKQKSPNYARAQQRFQQKRQTKIPEMVMIPNK</sequence>
<dbReference type="RefSeq" id="WP_273585370.1">
    <property type="nucleotide sequence ID" value="NZ_JANHJP010000006.1"/>
</dbReference>